<dbReference type="Pfam" id="PF09911">
    <property type="entry name" value="DUF2140"/>
    <property type="match status" value="1"/>
</dbReference>
<evidence type="ECO:0000313" key="3">
    <source>
        <dbReference type="EMBL" id="MFD2729108.1"/>
    </source>
</evidence>
<feature type="compositionally biased region" description="Polar residues" evidence="1">
    <location>
        <begin position="1"/>
        <end position="11"/>
    </location>
</feature>
<evidence type="ECO:0000313" key="4">
    <source>
        <dbReference type="Proteomes" id="UP001597427"/>
    </source>
</evidence>
<keyword evidence="2" id="KW-1133">Transmembrane helix</keyword>
<name>A0ABW5TKX9_9ENTE</name>
<accession>A0ABW5TKX9</accession>
<feature type="compositionally biased region" description="Basic and acidic residues" evidence="1">
    <location>
        <begin position="12"/>
        <end position="21"/>
    </location>
</feature>
<evidence type="ECO:0000256" key="1">
    <source>
        <dbReference type="SAM" id="MobiDB-lite"/>
    </source>
</evidence>
<feature type="transmembrane region" description="Helical" evidence="2">
    <location>
        <begin position="31"/>
        <end position="50"/>
    </location>
</feature>
<protein>
    <submittedName>
        <fullName evidence="3">YpmS family protein</fullName>
    </submittedName>
</protein>
<keyword evidence="2" id="KW-0812">Transmembrane</keyword>
<keyword evidence="4" id="KW-1185">Reference proteome</keyword>
<reference evidence="4" key="1">
    <citation type="journal article" date="2019" name="Int. J. Syst. Evol. Microbiol.">
        <title>The Global Catalogue of Microorganisms (GCM) 10K type strain sequencing project: providing services to taxonomists for standard genome sequencing and annotation.</title>
        <authorList>
            <consortium name="The Broad Institute Genomics Platform"/>
            <consortium name="The Broad Institute Genome Sequencing Center for Infectious Disease"/>
            <person name="Wu L."/>
            <person name="Ma J."/>
        </authorList>
    </citation>
    <scope>NUCLEOTIDE SEQUENCE [LARGE SCALE GENOMIC DNA]</scope>
    <source>
        <strain evidence="4">TISTR 932</strain>
    </source>
</reference>
<keyword evidence="2" id="KW-0472">Membrane</keyword>
<proteinExistence type="predicted"/>
<dbReference type="Proteomes" id="UP001597427">
    <property type="component" value="Unassembled WGS sequence"/>
</dbReference>
<sequence>MDRQTRTNQNSTEKKSPKGERSFFPKKVNGWMVAFLVLLGIVLGSGTVIIQRIFEPREVLTTNSAKLVERDGNPVVNITSTKKQVNELMAFYLQEYKEKSGLDYTFTLENQALLNGEFKILGMPVNFYLYFDPYVMENGNVQLKAKSLSIGTLGVPIKEVMKVVKRSYKLPSWVEVKPSEGTVLIRLDQFRMQNGLFIKAEKIDLVDDEIKASLYLPASKEK</sequence>
<gene>
    <name evidence="3" type="ORF">ACFSR0_06700</name>
</gene>
<comment type="caution">
    <text evidence="3">The sequence shown here is derived from an EMBL/GenBank/DDBJ whole genome shotgun (WGS) entry which is preliminary data.</text>
</comment>
<dbReference type="InterPro" id="IPR018672">
    <property type="entry name" value="DUF2140"/>
</dbReference>
<dbReference type="EMBL" id="JBHUMO010000043">
    <property type="protein sequence ID" value="MFD2729108.1"/>
    <property type="molecule type" value="Genomic_DNA"/>
</dbReference>
<evidence type="ECO:0000256" key="2">
    <source>
        <dbReference type="SAM" id="Phobius"/>
    </source>
</evidence>
<organism evidence="3 4">
    <name type="scientific">Enterococcus camelliae</name>
    <dbReference type="NCBI Taxonomy" id="453959"/>
    <lineage>
        <taxon>Bacteria</taxon>
        <taxon>Bacillati</taxon>
        <taxon>Bacillota</taxon>
        <taxon>Bacilli</taxon>
        <taxon>Lactobacillales</taxon>
        <taxon>Enterococcaceae</taxon>
        <taxon>Enterococcus</taxon>
    </lineage>
</organism>
<dbReference type="RefSeq" id="WP_379981154.1">
    <property type="nucleotide sequence ID" value="NZ_JBHUMO010000043.1"/>
</dbReference>
<feature type="region of interest" description="Disordered" evidence="1">
    <location>
        <begin position="1"/>
        <end position="21"/>
    </location>
</feature>